<dbReference type="PROSITE" id="PS50089">
    <property type="entry name" value="ZF_RING_2"/>
    <property type="match status" value="1"/>
</dbReference>
<evidence type="ECO:0000313" key="7">
    <source>
        <dbReference type="EMBL" id="CAL5225953.1"/>
    </source>
</evidence>
<dbReference type="Proteomes" id="UP001497392">
    <property type="component" value="Unassembled WGS sequence"/>
</dbReference>
<accession>A0ABP1G7I1</accession>
<protein>
    <submittedName>
        <fullName evidence="7">G8753 protein</fullName>
    </submittedName>
</protein>
<dbReference type="InterPro" id="IPR001841">
    <property type="entry name" value="Znf_RING"/>
</dbReference>
<evidence type="ECO:0000256" key="5">
    <source>
        <dbReference type="SAM" id="MobiDB-lite"/>
    </source>
</evidence>
<dbReference type="Gene3D" id="3.30.40.10">
    <property type="entry name" value="Zinc/RING finger domain, C3HC4 (zinc finger)"/>
    <property type="match status" value="1"/>
</dbReference>
<dbReference type="PROSITE" id="PS00518">
    <property type="entry name" value="ZF_RING_1"/>
    <property type="match status" value="1"/>
</dbReference>
<evidence type="ECO:0000256" key="1">
    <source>
        <dbReference type="ARBA" id="ARBA00022723"/>
    </source>
</evidence>
<evidence type="ECO:0000256" key="3">
    <source>
        <dbReference type="ARBA" id="ARBA00022833"/>
    </source>
</evidence>
<dbReference type="InterPro" id="IPR017907">
    <property type="entry name" value="Znf_RING_CS"/>
</dbReference>
<evidence type="ECO:0000259" key="6">
    <source>
        <dbReference type="PROSITE" id="PS50089"/>
    </source>
</evidence>
<feature type="compositionally biased region" description="Low complexity" evidence="5">
    <location>
        <begin position="144"/>
        <end position="166"/>
    </location>
</feature>
<evidence type="ECO:0000256" key="2">
    <source>
        <dbReference type="ARBA" id="ARBA00022771"/>
    </source>
</evidence>
<dbReference type="PANTHER" id="PTHR46537:SF3">
    <property type="entry name" value="E3 UBIQUITIN-PROTEIN LIGASE RING1A"/>
    <property type="match status" value="1"/>
</dbReference>
<proteinExistence type="predicted"/>
<dbReference type="SMART" id="SM00184">
    <property type="entry name" value="RING"/>
    <property type="match status" value="1"/>
</dbReference>
<dbReference type="InterPro" id="IPR013083">
    <property type="entry name" value="Znf_RING/FYVE/PHD"/>
</dbReference>
<feature type="compositionally biased region" description="Basic and acidic residues" evidence="5">
    <location>
        <begin position="195"/>
        <end position="205"/>
    </location>
</feature>
<evidence type="ECO:0000256" key="4">
    <source>
        <dbReference type="PROSITE-ProRule" id="PRU00175"/>
    </source>
</evidence>
<name>A0ABP1G7I1_9CHLO</name>
<feature type="domain" description="RING-type" evidence="6">
    <location>
        <begin position="39"/>
        <end position="80"/>
    </location>
</feature>
<dbReference type="Pfam" id="PF13923">
    <property type="entry name" value="zf-C3HC4_2"/>
    <property type="match status" value="1"/>
</dbReference>
<gene>
    <name evidence="7" type="primary">g8753</name>
    <name evidence="7" type="ORF">VP750_LOCUS7859</name>
</gene>
<keyword evidence="3" id="KW-0862">Zinc</keyword>
<organism evidence="7 8">
    <name type="scientific">Coccomyxa viridis</name>
    <dbReference type="NCBI Taxonomy" id="1274662"/>
    <lineage>
        <taxon>Eukaryota</taxon>
        <taxon>Viridiplantae</taxon>
        <taxon>Chlorophyta</taxon>
        <taxon>core chlorophytes</taxon>
        <taxon>Trebouxiophyceae</taxon>
        <taxon>Trebouxiophyceae incertae sedis</taxon>
        <taxon>Coccomyxaceae</taxon>
        <taxon>Coccomyxa</taxon>
    </lineage>
</organism>
<sequence>MSAQEVAHPAANGQDSGSSVLASRTIPVCLKDFEAETRCAVCLGIVKDCRLVSGCMHRFCSECIEKWLRVASEPACPQCRMQMQSRRDCKRDSRFDCLLQQLYGDLQGFEAQRENALEDPLVAKGRQLGRQLASALEAQRAKRATPTADADKPAAASAPAGSAATPQQVKRKAKAESPAPRQDSSSAGLSNGKGIDIKAGKEAKAGKQPAAKRAKHAAPRSKSPEKETGLAEEEEQAMQLAAQLAAKAAEARRKEAQRVKPMIQVTITVPASEGAGSEQGHTLHAMVPSKATAAQLLQAVKELDSVSCPESASLQILNPLKKRKASEGSSDNALQPEKTIGWAASRLKSCREDVQLQLEVTQL</sequence>
<reference evidence="7 8" key="1">
    <citation type="submission" date="2024-06" db="EMBL/GenBank/DDBJ databases">
        <authorList>
            <person name="Kraege A."/>
            <person name="Thomma B."/>
        </authorList>
    </citation>
    <scope>NUCLEOTIDE SEQUENCE [LARGE SCALE GENOMIC DNA]</scope>
</reference>
<keyword evidence="8" id="KW-1185">Reference proteome</keyword>
<keyword evidence="2 4" id="KW-0863">Zinc-finger</keyword>
<feature type="compositionally biased region" description="Basic residues" evidence="5">
    <location>
        <begin position="210"/>
        <end position="219"/>
    </location>
</feature>
<dbReference type="EMBL" id="CAXHTA020000015">
    <property type="protein sequence ID" value="CAL5225953.1"/>
    <property type="molecule type" value="Genomic_DNA"/>
</dbReference>
<feature type="region of interest" description="Disordered" evidence="5">
    <location>
        <begin position="133"/>
        <end position="237"/>
    </location>
</feature>
<dbReference type="PANTHER" id="PTHR46537">
    <property type="entry name" value="OS11G0578200 PROTEIN"/>
    <property type="match status" value="1"/>
</dbReference>
<evidence type="ECO:0000313" key="8">
    <source>
        <dbReference type="Proteomes" id="UP001497392"/>
    </source>
</evidence>
<keyword evidence="1" id="KW-0479">Metal-binding</keyword>
<dbReference type="InterPro" id="IPR044592">
    <property type="entry name" value="RING1A/B"/>
</dbReference>
<dbReference type="SUPFAM" id="SSF57850">
    <property type="entry name" value="RING/U-box"/>
    <property type="match status" value="1"/>
</dbReference>
<comment type="caution">
    <text evidence="7">The sequence shown here is derived from an EMBL/GenBank/DDBJ whole genome shotgun (WGS) entry which is preliminary data.</text>
</comment>